<evidence type="ECO:0000313" key="4">
    <source>
        <dbReference type="EMBL" id="MBM7633166.1"/>
    </source>
</evidence>
<dbReference type="InterPro" id="IPR050832">
    <property type="entry name" value="Bact_Acetyltransf"/>
</dbReference>
<organism evidence="4 5">
    <name type="scientific">Geomicrobium sediminis</name>
    <dbReference type="NCBI Taxonomy" id="1347788"/>
    <lineage>
        <taxon>Bacteria</taxon>
        <taxon>Bacillati</taxon>
        <taxon>Bacillota</taxon>
        <taxon>Bacilli</taxon>
        <taxon>Bacillales</taxon>
        <taxon>Geomicrobium</taxon>
    </lineage>
</organism>
<protein>
    <submittedName>
        <fullName evidence="4">N-acetyltransferase YhbS</fullName>
    </submittedName>
</protein>
<evidence type="ECO:0000259" key="3">
    <source>
        <dbReference type="PROSITE" id="PS51186"/>
    </source>
</evidence>
<keyword evidence="1" id="KW-0808">Transferase</keyword>
<sequence length="176" mass="19729">MTISIREERPSDYKDIGYVIEQAFRHAEHTDHQEHTLVAKIRETDAYQPDLTFVAVDGERIVGHIVLSKITIKNNNDHADSLALAPVSVLPDSQGRGIGSLLIQHALSKATETGHESVIVLGHEAYYPKFGFTRASEWKITAPFDVPDESFMALELRPNVLQQVHGTVHYSRAFNE</sequence>
<evidence type="ECO:0000313" key="5">
    <source>
        <dbReference type="Proteomes" id="UP000741863"/>
    </source>
</evidence>
<dbReference type="EMBL" id="JAFBEC010000006">
    <property type="protein sequence ID" value="MBM7633166.1"/>
    <property type="molecule type" value="Genomic_DNA"/>
</dbReference>
<accession>A0ABS2PDG2</accession>
<keyword evidence="5" id="KW-1185">Reference proteome</keyword>
<evidence type="ECO:0000256" key="2">
    <source>
        <dbReference type="ARBA" id="ARBA00023315"/>
    </source>
</evidence>
<dbReference type="PROSITE" id="PS51186">
    <property type="entry name" value="GNAT"/>
    <property type="match status" value="1"/>
</dbReference>
<evidence type="ECO:0000256" key="1">
    <source>
        <dbReference type="ARBA" id="ARBA00022679"/>
    </source>
</evidence>
<dbReference type="SUPFAM" id="SSF55729">
    <property type="entry name" value="Acyl-CoA N-acyltransferases (Nat)"/>
    <property type="match status" value="1"/>
</dbReference>
<dbReference type="Pfam" id="PF00583">
    <property type="entry name" value="Acetyltransf_1"/>
    <property type="match status" value="1"/>
</dbReference>
<dbReference type="Proteomes" id="UP000741863">
    <property type="component" value="Unassembled WGS sequence"/>
</dbReference>
<dbReference type="RefSeq" id="WP_204697737.1">
    <property type="nucleotide sequence ID" value="NZ_JAFBEC010000006.1"/>
</dbReference>
<dbReference type="CDD" id="cd04301">
    <property type="entry name" value="NAT_SF"/>
    <property type="match status" value="1"/>
</dbReference>
<name>A0ABS2PDG2_9BACL</name>
<dbReference type="PANTHER" id="PTHR43877">
    <property type="entry name" value="AMINOALKYLPHOSPHONATE N-ACETYLTRANSFERASE-RELATED-RELATED"/>
    <property type="match status" value="1"/>
</dbReference>
<dbReference type="InterPro" id="IPR016181">
    <property type="entry name" value="Acyl_CoA_acyltransferase"/>
</dbReference>
<comment type="caution">
    <text evidence="4">The sequence shown here is derived from an EMBL/GenBank/DDBJ whole genome shotgun (WGS) entry which is preliminary data.</text>
</comment>
<keyword evidence="2" id="KW-0012">Acyltransferase</keyword>
<dbReference type="InterPro" id="IPR000182">
    <property type="entry name" value="GNAT_dom"/>
</dbReference>
<gene>
    <name evidence="4" type="ORF">JOD17_002260</name>
</gene>
<dbReference type="Gene3D" id="3.40.630.30">
    <property type="match status" value="1"/>
</dbReference>
<feature type="domain" description="N-acetyltransferase" evidence="3">
    <location>
        <begin position="3"/>
        <end position="157"/>
    </location>
</feature>
<proteinExistence type="predicted"/>
<reference evidence="4 5" key="1">
    <citation type="submission" date="2021-01" db="EMBL/GenBank/DDBJ databases">
        <title>Genomic Encyclopedia of Type Strains, Phase IV (KMG-IV): sequencing the most valuable type-strain genomes for metagenomic binning, comparative biology and taxonomic classification.</title>
        <authorList>
            <person name="Goeker M."/>
        </authorList>
    </citation>
    <scope>NUCLEOTIDE SEQUENCE [LARGE SCALE GENOMIC DNA]</scope>
    <source>
        <strain evidence="4 5">DSM 25540</strain>
    </source>
</reference>